<evidence type="ECO:0000259" key="1">
    <source>
        <dbReference type="PROSITE" id="PS50848"/>
    </source>
</evidence>
<keyword evidence="3" id="KW-1185">Reference proteome</keyword>
<accession>A0AA48HUW2</accession>
<evidence type="ECO:0000313" key="3">
    <source>
        <dbReference type="Proteomes" id="UP001333710"/>
    </source>
</evidence>
<evidence type="ECO:0000313" key="2">
    <source>
        <dbReference type="EMBL" id="BDX06313.1"/>
    </source>
</evidence>
<dbReference type="InterPro" id="IPR002913">
    <property type="entry name" value="START_lipid-bd_dom"/>
</dbReference>
<sequence>MATSKELEWRLKYDKREVKVWTARDDDDNQWVKAETVVNASWWSLLNLLRDTDSAIDWIDNVIAVKVVPQPDPLIDLVYTEFYAPWPFLNRMMSTRSTLNFDTIKSSLSIEVAQHPALFANTELIAMEDVQGAWQAIKMNQTESKIIWTGTAKPGGNIPNWLARSEMKKSTYRTFLALRDKISEKKYQDKPSAYPLSQ</sequence>
<gene>
    <name evidence="2" type="ORF">MACH26_18340</name>
</gene>
<organism evidence="2 3">
    <name type="scientific">Planctobacterium marinum</name>
    <dbReference type="NCBI Taxonomy" id="1631968"/>
    <lineage>
        <taxon>Bacteria</taxon>
        <taxon>Pseudomonadati</taxon>
        <taxon>Pseudomonadota</taxon>
        <taxon>Gammaproteobacteria</taxon>
        <taxon>Alteromonadales</taxon>
        <taxon>Alteromonadaceae</taxon>
        <taxon>Planctobacterium</taxon>
    </lineage>
</organism>
<dbReference type="InterPro" id="IPR028347">
    <property type="entry name" value="START_dom_prot"/>
</dbReference>
<proteinExistence type="predicted"/>
<dbReference type="PROSITE" id="PS50848">
    <property type="entry name" value="START"/>
    <property type="match status" value="1"/>
</dbReference>
<dbReference type="Proteomes" id="UP001333710">
    <property type="component" value="Chromosome"/>
</dbReference>
<name>A0AA48HUW2_9ALTE</name>
<dbReference type="EMBL" id="AP027272">
    <property type="protein sequence ID" value="BDX06313.1"/>
    <property type="molecule type" value="Genomic_DNA"/>
</dbReference>
<dbReference type="PIRSF" id="PIRSF039033">
    <property type="entry name" value="START_dom"/>
    <property type="match status" value="1"/>
</dbReference>
<dbReference type="InterPro" id="IPR023393">
    <property type="entry name" value="START-like_dom_sf"/>
</dbReference>
<feature type="domain" description="START" evidence="1">
    <location>
        <begin position="1"/>
        <end position="187"/>
    </location>
</feature>
<protein>
    <recommendedName>
        <fullName evidence="1">START domain-containing protein</fullName>
    </recommendedName>
</protein>
<dbReference type="KEGG" id="pmaw:MACH26_18340"/>
<dbReference type="SUPFAM" id="SSF55961">
    <property type="entry name" value="Bet v1-like"/>
    <property type="match status" value="1"/>
</dbReference>
<dbReference type="GO" id="GO:0008289">
    <property type="term" value="F:lipid binding"/>
    <property type="evidence" value="ECO:0007669"/>
    <property type="project" value="InterPro"/>
</dbReference>
<dbReference type="RefSeq" id="WP_338292339.1">
    <property type="nucleotide sequence ID" value="NZ_AP027272.1"/>
</dbReference>
<reference evidence="2" key="1">
    <citation type="submission" date="2023-01" db="EMBL/GenBank/DDBJ databases">
        <title>Complete genome sequence of Planctobacterium marinum strain Dej080120_11.</title>
        <authorList>
            <person name="Ueki S."/>
            <person name="Maruyama F."/>
        </authorList>
    </citation>
    <scope>NUCLEOTIDE SEQUENCE</scope>
    <source>
        <strain evidence="2">Dej080120_11</strain>
    </source>
</reference>
<dbReference type="Gene3D" id="3.30.530.20">
    <property type="match status" value="1"/>
</dbReference>
<dbReference type="AlphaFoldDB" id="A0AA48HUW2"/>